<dbReference type="Proteomes" id="UP001595765">
    <property type="component" value="Unassembled WGS sequence"/>
</dbReference>
<gene>
    <name evidence="1" type="ORF">ACFO3J_31465</name>
</gene>
<organism evidence="1 2">
    <name type="scientific">Streptomyces polygonati</name>
    <dbReference type="NCBI Taxonomy" id="1617087"/>
    <lineage>
        <taxon>Bacteria</taxon>
        <taxon>Bacillati</taxon>
        <taxon>Actinomycetota</taxon>
        <taxon>Actinomycetes</taxon>
        <taxon>Kitasatosporales</taxon>
        <taxon>Streptomycetaceae</taxon>
        <taxon>Streptomyces</taxon>
    </lineage>
</organism>
<proteinExistence type="predicted"/>
<dbReference type="EMBL" id="JBHSBB010000030">
    <property type="protein sequence ID" value="MFC4035949.1"/>
    <property type="molecule type" value="Genomic_DNA"/>
</dbReference>
<comment type="caution">
    <text evidence="1">The sequence shown here is derived from an EMBL/GenBank/DDBJ whole genome shotgun (WGS) entry which is preliminary data.</text>
</comment>
<keyword evidence="2" id="KW-1185">Reference proteome</keyword>
<protein>
    <submittedName>
        <fullName evidence="1">Uncharacterized protein</fullName>
    </submittedName>
</protein>
<evidence type="ECO:0000313" key="1">
    <source>
        <dbReference type="EMBL" id="MFC4035949.1"/>
    </source>
</evidence>
<accession>A0ABV8HYC6</accession>
<evidence type="ECO:0000313" key="2">
    <source>
        <dbReference type="Proteomes" id="UP001595765"/>
    </source>
</evidence>
<dbReference type="RefSeq" id="WP_386436773.1">
    <property type="nucleotide sequence ID" value="NZ_JBHSBB010000030.1"/>
</dbReference>
<reference evidence="2" key="1">
    <citation type="journal article" date="2019" name="Int. J. Syst. Evol. Microbiol.">
        <title>The Global Catalogue of Microorganisms (GCM) 10K type strain sequencing project: providing services to taxonomists for standard genome sequencing and annotation.</title>
        <authorList>
            <consortium name="The Broad Institute Genomics Platform"/>
            <consortium name="The Broad Institute Genome Sequencing Center for Infectious Disease"/>
            <person name="Wu L."/>
            <person name="Ma J."/>
        </authorList>
    </citation>
    <scope>NUCLEOTIDE SEQUENCE [LARGE SCALE GENOMIC DNA]</scope>
    <source>
        <strain evidence="2">CGMCC 4.7237</strain>
    </source>
</reference>
<name>A0ABV8HYC6_9ACTN</name>
<sequence>MDPEVVSLTQGAGATLVALMATDAWQATREGISRLWRRVQPGRADILVAELEADREEVLAARTADDQETLSELRAQWQGRFRRLLAAHPDLAVELRELFDELAPLGGEAVPVITQRATASGQARVYQAGRDQHITER</sequence>